<reference evidence="1" key="1">
    <citation type="journal article" date="2014" name="Front. Microbiol.">
        <title>High frequency of phylogenetically diverse reductive dehalogenase-homologous genes in deep subseafloor sedimentary metagenomes.</title>
        <authorList>
            <person name="Kawai M."/>
            <person name="Futagami T."/>
            <person name="Toyoda A."/>
            <person name="Takaki Y."/>
            <person name="Nishi S."/>
            <person name="Hori S."/>
            <person name="Arai W."/>
            <person name="Tsubouchi T."/>
            <person name="Morono Y."/>
            <person name="Uchiyama I."/>
            <person name="Ito T."/>
            <person name="Fujiyama A."/>
            <person name="Inagaki F."/>
            <person name="Takami H."/>
        </authorList>
    </citation>
    <scope>NUCLEOTIDE SEQUENCE</scope>
    <source>
        <strain evidence="1">Expedition CK06-06</strain>
    </source>
</reference>
<dbReference type="EMBL" id="BARW01006586">
    <property type="protein sequence ID" value="GAI77994.1"/>
    <property type="molecule type" value="Genomic_DNA"/>
</dbReference>
<dbReference type="AlphaFoldDB" id="X1TDB1"/>
<sequence>MTVHVLPIWVKNPYNCPEVNTTLSSGMYRELSPFILGPIDTYLPGVQSQTFENLWQFSKVYFEYLYDGAIFWSWFAWRDAGWADKRAHRYPMGKGRKPVFSYWDGERLGYIEARKRIYAPIYARHVKMTDSYAQLAGLYSEGGEITLKDYDAYDHITMGMSLVNVINNPNRKMGHAFVLAMLLEDVLEGCLKQ</sequence>
<proteinExistence type="predicted"/>
<gene>
    <name evidence="1" type="ORF">S12H4_13839</name>
</gene>
<organism evidence="1">
    <name type="scientific">marine sediment metagenome</name>
    <dbReference type="NCBI Taxonomy" id="412755"/>
    <lineage>
        <taxon>unclassified sequences</taxon>
        <taxon>metagenomes</taxon>
        <taxon>ecological metagenomes</taxon>
    </lineage>
</organism>
<name>X1TDB1_9ZZZZ</name>
<evidence type="ECO:0000313" key="1">
    <source>
        <dbReference type="EMBL" id="GAI77994.1"/>
    </source>
</evidence>
<comment type="caution">
    <text evidence="1">The sequence shown here is derived from an EMBL/GenBank/DDBJ whole genome shotgun (WGS) entry which is preliminary data.</text>
</comment>
<protein>
    <submittedName>
        <fullName evidence="1">Uncharacterized protein</fullName>
    </submittedName>
</protein>
<accession>X1TDB1</accession>